<dbReference type="Proteomes" id="UP001631969">
    <property type="component" value="Unassembled WGS sequence"/>
</dbReference>
<comment type="caution">
    <text evidence="1">The sequence shown here is derived from an EMBL/GenBank/DDBJ whole genome shotgun (WGS) entry which is preliminary data.</text>
</comment>
<keyword evidence="1" id="KW-0966">Cell projection</keyword>
<evidence type="ECO:0000313" key="2">
    <source>
        <dbReference type="Proteomes" id="UP001631969"/>
    </source>
</evidence>
<reference evidence="1" key="1">
    <citation type="submission" date="2024-12" db="EMBL/GenBank/DDBJ databases">
        <authorList>
            <person name="Wu N."/>
        </authorList>
    </citation>
    <scope>NUCLEOTIDE SEQUENCE</scope>
    <source>
        <strain evidence="1">P15</strain>
    </source>
</reference>
<name>A0ACC7NSI9_9BACL</name>
<keyword evidence="1" id="KW-0282">Flagellum</keyword>
<protein>
    <submittedName>
        <fullName evidence="1">Flagellar hook assembly protein FlgD</fullName>
    </submittedName>
</protein>
<proteinExistence type="predicted"/>
<dbReference type="EMBL" id="JBJURJ010000001">
    <property type="protein sequence ID" value="MFM9327110.1"/>
    <property type="molecule type" value="Genomic_DNA"/>
</dbReference>
<organism evidence="1 2">
    <name type="scientific">Paenibacillus mesotrionivorans</name>
    <dbReference type="NCBI Taxonomy" id="3160968"/>
    <lineage>
        <taxon>Bacteria</taxon>
        <taxon>Bacillati</taxon>
        <taxon>Bacillota</taxon>
        <taxon>Bacilli</taxon>
        <taxon>Bacillales</taxon>
        <taxon>Paenibacillaceae</taxon>
        <taxon>Paenibacillus</taxon>
    </lineage>
</organism>
<keyword evidence="1" id="KW-0969">Cilium</keyword>
<keyword evidence="2" id="KW-1185">Reference proteome</keyword>
<sequence length="148" mass="16092">MADSPISTQNVWPYYSSSNVSKAAKTNGSELGKDQFLKILITQLKNQDPMQPLQDKEFIAQMAQFSSVEQLTNMATEMKALRESLGMASGLIGKSITWTSKDSGGSETEDSGIVQSISFKKGVQYANVDGVEVSLEKITKIENAETTS</sequence>
<gene>
    <name evidence="1" type="primary">flgD</name>
    <name evidence="1" type="ORF">ACI1P1_02240</name>
</gene>
<accession>A0ACC7NSI9</accession>
<evidence type="ECO:0000313" key="1">
    <source>
        <dbReference type="EMBL" id="MFM9327110.1"/>
    </source>
</evidence>